<dbReference type="Proteomes" id="UP000055590">
    <property type="component" value="Chromosome"/>
</dbReference>
<dbReference type="InterPro" id="IPR050361">
    <property type="entry name" value="MPP/UQCRC_Complex"/>
</dbReference>
<name>A0A0K1PFM0_9BACT</name>
<evidence type="ECO:0000256" key="2">
    <source>
        <dbReference type="ARBA" id="ARBA00007261"/>
    </source>
</evidence>
<dbReference type="PANTHER" id="PTHR11851">
    <property type="entry name" value="METALLOPROTEASE"/>
    <property type="match status" value="1"/>
</dbReference>
<dbReference type="GO" id="GO:0004222">
    <property type="term" value="F:metalloendopeptidase activity"/>
    <property type="evidence" value="ECO:0007669"/>
    <property type="project" value="InterPro"/>
</dbReference>
<dbReference type="InterPro" id="IPR001431">
    <property type="entry name" value="Pept_M16_Zn_BS"/>
</dbReference>
<evidence type="ECO:0000256" key="1">
    <source>
        <dbReference type="ARBA" id="ARBA00001947"/>
    </source>
</evidence>
<dbReference type="GO" id="GO:0006508">
    <property type="term" value="P:proteolysis"/>
    <property type="evidence" value="ECO:0007669"/>
    <property type="project" value="InterPro"/>
</dbReference>
<comment type="similarity">
    <text evidence="2 3">Belongs to the peptidase M16 family.</text>
</comment>
<protein>
    <submittedName>
        <fullName evidence="6">Peptidase, M16 family</fullName>
    </submittedName>
</protein>
<dbReference type="RefSeq" id="WP_050726156.1">
    <property type="nucleotide sequence ID" value="NZ_CP012332.1"/>
</dbReference>
<dbReference type="Pfam" id="PF00675">
    <property type="entry name" value="Peptidase_M16"/>
    <property type="match status" value="1"/>
</dbReference>
<dbReference type="PANTHER" id="PTHR11851:SF49">
    <property type="entry name" value="MITOCHONDRIAL-PROCESSING PEPTIDASE SUBUNIT ALPHA"/>
    <property type="match status" value="1"/>
</dbReference>
<dbReference type="PATRIC" id="fig|1391653.3.peg.2400"/>
<dbReference type="KEGG" id="vin:AKJ08_2301"/>
<dbReference type="SUPFAM" id="SSF63411">
    <property type="entry name" value="LuxS/MPP-like metallohydrolase"/>
    <property type="match status" value="2"/>
</dbReference>
<dbReference type="InterPro" id="IPR011249">
    <property type="entry name" value="Metalloenz_LuxS/M16"/>
</dbReference>
<dbReference type="OrthoDB" id="9811314at2"/>
<dbReference type="STRING" id="1391653.AKJ08_2301"/>
<organism evidence="6 7">
    <name type="scientific">Vulgatibacter incomptus</name>
    <dbReference type="NCBI Taxonomy" id="1391653"/>
    <lineage>
        <taxon>Bacteria</taxon>
        <taxon>Pseudomonadati</taxon>
        <taxon>Myxococcota</taxon>
        <taxon>Myxococcia</taxon>
        <taxon>Myxococcales</taxon>
        <taxon>Cystobacterineae</taxon>
        <taxon>Vulgatibacteraceae</taxon>
        <taxon>Vulgatibacter</taxon>
    </lineage>
</organism>
<evidence type="ECO:0000256" key="3">
    <source>
        <dbReference type="RuleBase" id="RU004447"/>
    </source>
</evidence>
<sequence>MSLPPLLHTKDTLPNGLRVVTVETPHLHSAILSVYVRSGSRHESSELMGISHFLEHMFFRGSERYRDTVEMNARVEEAGGNLNGITTRDHGYYYTPLHPGQLEVGFEVIGDMLATPRLVQIETERQIILEEMLDEVDETGRDIDIDNLSKAMLFAGNGLAHKIAGTPKTVKRIGLEDLREHHRRMYVGPNLVLACAGPISRSQVLELAERHFGRLPAAGEPPAEALPLPPPPGPTVNLLDHEDSQQTEMRLNFLAPPEHDPDFPALLLARRILDDGLSSRLPFEVVEKRGLAYALHAGIDTYSDLSLFEVEVACAHQKVPTVLATIGDVLGGFASDGPTAAELDRAKRRYRMGLEFALDSASDLAGWFGGTELWRPAETFEERVARVEAVTADDLRRVCTKIFSRSNLHMMLVGRGGGRAEQKLKRQASELPLPK</sequence>
<accession>A0A0K1PFM0</accession>
<keyword evidence="7" id="KW-1185">Reference proteome</keyword>
<dbReference type="PROSITE" id="PS00143">
    <property type="entry name" value="INSULINASE"/>
    <property type="match status" value="1"/>
</dbReference>
<proteinExistence type="inferred from homology"/>
<feature type="domain" description="Peptidase M16 N-terminal" evidence="4">
    <location>
        <begin position="18"/>
        <end position="165"/>
    </location>
</feature>
<comment type="cofactor">
    <cofactor evidence="1">
        <name>Zn(2+)</name>
        <dbReference type="ChEBI" id="CHEBI:29105"/>
    </cofactor>
</comment>
<dbReference type="InterPro" id="IPR011765">
    <property type="entry name" value="Pept_M16_N"/>
</dbReference>
<evidence type="ECO:0000259" key="5">
    <source>
        <dbReference type="Pfam" id="PF05193"/>
    </source>
</evidence>
<reference evidence="6 7" key="1">
    <citation type="submission" date="2015-08" db="EMBL/GenBank/DDBJ databases">
        <authorList>
            <person name="Babu N.S."/>
            <person name="Beckwith C.J."/>
            <person name="Beseler K.G."/>
            <person name="Brison A."/>
            <person name="Carone J.V."/>
            <person name="Caskin T.P."/>
            <person name="Diamond M."/>
            <person name="Durham M.E."/>
            <person name="Foxe J.M."/>
            <person name="Go M."/>
            <person name="Henderson B.A."/>
            <person name="Jones I.B."/>
            <person name="McGettigan J.A."/>
            <person name="Micheletti S.J."/>
            <person name="Nasrallah M.E."/>
            <person name="Ortiz D."/>
            <person name="Piller C.R."/>
            <person name="Privatt S.R."/>
            <person name="Schneider S.L."/>
            <person name="Sharp S."/>
            <person name="Smith T.C."/>
            <person name="Stanton J.D."/>
            <person name="Ullery H.E."/>
            <person name="Wilson R.J."/>
            <person name="Serrano M.G."/>
            <person name="Buck G."/>
            <person name="Lee V."/>
            <person name="Wang Y."/>
            <person name="Carvalho R."/>
            <person name="Voegtly L."/>
            <person name="Shi R."/>
            <person name="Duckworth R."/>
            <person name="Johnson A."/>
            <person name="Loviza R."/>
            <person name="Walstead R."/>
            <person name="Shah Z."/>
            <person name="Kiflezghi M."/>
            <person name="Wade K."/>
            <person name="Ball S.L."/>
            <person name="Bradley K.W."/>
            <person name="Asai D.J."/>
            <person name="Bowman C.A."/>
            <person name="Russell D.A."/>
            <person name="Pope W.H."/>
            <person name="Jacobs-Sera D."/>
            <person name="Hendrix R.W."/>
            <person name="Hatfull G.F."/>
        </authorList>
    </citation>
    <scope>NUCLEOTIDE SEQUENCE [LARGE SCALE GENOMIC DNA]</scope>
    <source>
        <strain evidence="6 7">DSM 27710</strain>
    </source>
</reference>
<feature type="domain" description="Peptidase M16 C-terminal" evidence="5">
    <location>
        <begin position="173"/>
        <end position="349"/>
    </location>
</feature>
<evidence type="ECO:0000313" key="6">
    <source>
        <dbReference type="EMBL" id="AKU91914.1"/>
    </source>
</evidence>
<dbReference type="EMBL" id="CP012332">
    <property type="protein sequence ID" value="AKU91914.1"/>
    <property type="molecule type" value="Genomic_DNA"/>
</dbReference>
<dbReference type="InterPro" id="IPR007863">
    <property type="entry name" value="Peptidase_M16_C"/>
</dbReference>
<evidence type="ECO:0000313" key="7">
    <source>
        <dbReference type="Proteomes" id="UP000055590"/>
    </source>
</evidence>
<dbReference type="Pfam" id="PF05193">
    <property type="entry name" value="Peptidase_M16_C"/>
    <property type="match status" value="1"/>
</dbReference>
<dbReference type="Gene3D" id="3.30.830.10">
    <property type="entry name" value="Metalloenzyme, LuxS/M16 peptidase-like"/>
    <property type="match status" value="2"/>
</dbReference>
<gene>
    <name evidence="6" type="ORF">AKJ08_2301</name>
</gene>
<dbReference type="GO" id="GO:0046872">
    <property type="term" value="F:metal ion binding"/>
    <property type="evidence" value="ECO:0007669"/>
    <property type="project" value="InterPro"/>
</dbReference>
<dbReference type="AlphaFoldDB" id="A0A0K1PFM0"/>
<evidence type="ECO:0000259" key="4">
    <source>
        <dbReference type="Pfam" id="PF00675"/>
    </source>
</evidence>